<reference evidence="1" key="1">
    <citation type="submission" date="2025-08" db="UniProtKB">
        <authorList>
            <consortium name="Ensembl"/>
        </authorList>
    </citation>
    <scope>IDENTIFICATION</scope>
</reference>
<evidence type="ECO:0000313" key="2">
    <source>
        <dbReference type="Proteomes" id="UP000694546"/>
    </source>
</evidence>
<dbReference type="GeneTree" id="ENSGT01030000235970"/>
<protein>
    <recommendedName>
        <fullName evidence="3">CGG triplet repeat-binding protein 1</fullName>
    </recommendedName>
</protein>
<reference evidence="1" key="2">
    <citation type="submission" date="2025-09" db="UniProtKB">
        <authorList>
            <consortium name="Ensembl"/>
        </authorList>
    </citation>
    <scope>IDENTIFICATION</scope>
</reference>
<keyword evidence="2" id="KW-1185">Reference proteome</keyword>
<sequence length="147" mass="16832">MFTTFKRFKHSCSMCASNVSHLPTKVTVKDREEQYLGILHESGGKLFCTACNIVVDHKHKSYIDKHFTTSKHNYRTAELKAGRQTTRSAPKNTTLYAPIEASDNLTTHMHPTLRVTLLFYCVLVGYSIAWKGIRATCEFIFCFKSEF</sequence>
<accession>A0A8C5FGT3</accession>
<dbReference type="Proteomes" id="UP000694546">
    <property type="component" value="Chromosome 2"/>
</dbReference>
<evidence type="ECO:0008006" key="3">
    <source>
        <dbReference type="Google" id="ProtNLM"/>
    </source>
</evidence>
<dbReference type="Ensembl" id="ENSGMOT00000066058.1">
    <property type="protein sequence ID" value="ENSGMOP00000035503.1"/>
    <property type="gene ID" value="ENSGMOG00000036899.1"/>
</dbReference>
<organism evidence="1 2">
    <name type="scientific">Gadus morhua</name>
    <name type="common">Atlantic cod</name>
    <dbReference type="NCBI Taxonomy" id="8049"/>
    <lineage>
        <taxon>Eukaryota</taxon>
        <taxon>Metazoa</taxon>
        <taxon>Chordata</taxon>
        <taxon>Craniata</taxon>
        <taxon>Vertebrata</taxon>
        <taxon>Euteleostomi</taxon>
        <taxon>Actinopterygii</taxon>
        <taxon>Neopterygii</taxon>
        <taxon>Teleostei</taxon>
        <taxon>Neoteleostei</taxon>
        <taxon>Acanthomorphata</taxon>
        <taxon>Zeiogadaria</taxon>
        <taxon>Gadariae</taxon>
        <taxon>Gadiformes</taxon>
        <taxon>Gadoidei</taxon>
        <taxon>Gadidae</taxon>
        <taxon>Gadus</taxon>
    </lineage>
</organism>
<proteinExistence type="predicted"/>
<dbReference type="AlphaFoldDB" id="A0A8C5FGT3"/>
<evidence type="ECO:0000313" key="1">
    <source>
        <dbReference type="Ensembl" id="ENSGMOP00000035503.1"/>
    </source>
</evidence>
<name>A0A8C5FGT3_GADMO</name>